<evidence type="ECO:0000256" key="4">
    <source>
        <dbReference type="ARBA" id="ARBA00022827"/>
    </source>
</evidence>
<protein>
    <submittedName>
        <fullName evidence="7">NAD(P)/FAD-dependent oxidoreductase</fullName>
    </submittedName>
</protein>
<dbReference type="PANTHER" id="PTHR43872:SF1">
    <property type="entry name" value="MONOOXYGENASE, PUTATIVE (AFU_ORTHOLOGUE AFUA_8G02570)-RELATED"/>
    <property type="match status" value="1"/>
</dbReference>
<keyword evidence="3" id="KW-0285">Flavoprotein</keyword>
<sequence>MVTEHLDVVVVGAGLSGVGMACQLRRQRPDLSFVVLEARDELGGTWSLFRFPGVRSDSDMFTLGYRFRPWTSAETMPDGASILRYLRETAEEFGVTGRIRLRRRVVRARWESARARWTLDVEVVGEDGAPVRTVEMTCWFLLMCSGYYSYEEGYTPELPGIARFEGTVVHPQAWHDGVAYRGKRVVVIGSGATAVTMVPAIAREAGQVTMLQRSPSYVLPVPSTDVLVAKLPRSIAYRVVRWKNIVQMMLVFQVSRWFPKTVRGLLRRMAVAALPPGFEVDVHFNPRYRPWDQRLCMAPDGDLFTAIRDGRASVITGRIAGFTKDGIELRSGEVLPADLVVTATGLNMRLFGGVRVVVDGEEVAVPSTLTYKGVMFAGVPNLVYAMGYTNASWTLRVELIARYLFRLLRHMDARGHRVAVPVNTDASVTEEPFVDLAAGYVRRVLHELPRQGSRAPWRLPMNYVVDSLVLRFGRVDDAAMTFRGGSGQRARRASMGSRPWK</sequence>
<evidence type="ECO:0000256" key="5">
    <source>
        <dbReference type="ARBA" id="ARBA00023002"/>
    </source>
</evidence>
<organism evidence="7 8">
    <name type="scientific">Actinomadura graeca</name>
    <dbReference type="NCBI Taxonomy" id="2750812"/>
    <lineage>
        <taxon>Bacteria</taxon>
        <taxon>Bacillati</taxon>
        <taxon>Actinomycetota</taxon>
        <taxon>Actinomycetes</taxon>
        <taxon>Streptosporangiales</taxon>
        <taxon>Thermomonosporaceae</taxon>
        <taxon>Actinomadura</taxon>
    </lineage>
</organism>
<keyword evidence="5" id="KW-0560">Oxidoreductase</keyword>
<dbReference type="SUPFAM" id="SSF51905">
    <property type="entry name" value="FAD/NAD(P)-binding domain"/>
    <property type="match status" value="1"/>
</dbReference>
<evidence type="ECO:0000313" key="7">
    <source>
        <dbReference type="EMBL" id="QXJ23793.1"/>
    </source>
</evidence>
<comment type="cofactor">
    <cofactor evidence="1">
        <name>FAD</name>
        <dbReference type="ChEBI" id="CHEBI:57692"/>
    </cofactor>
</comment>
<evidence type="ECO:0000256" key="1">
    <source>
        <dbReference type="ARBA" id="ARBA00001974"/>
    </source>
</evidence>
<name>A0ABX8QYU6_9ACTN</name>
<gene>
    <name evidence="7" type="ORF">AGRA3207_004996</name>
</gene>
<keyword evidence="6" id="KW-0503">Monooxygenase</keyword>
<dbReference type="Gene3D" id="3.50.50.60">
    <property type="entry name" value="FAD/NAD(P)-binding domain"/>
    <property type="match status" value="3"/>
</dbReference>
<dbReference type="Pfam" id="PF13450">
    <property type="entry name" value="NAD_binding_8"/>
    <property type="match status" value="1"/>
</dbReference>
<evidence type="ECO:0000256" key="2">
    <source>
        <dbReference type="ARBA" id="ARBA00010139"/>
    </source>
</evidence>
<accession>A0ABX8QYU6</accession>
<dbReference type="PRINTS" id="PR00411">
    <property type="entry name" value="PNDRDTASEI"/>
</dbReference>
<dbReference type="RefSeq" id="WP_231329465.1">
    <property type="nucleotide sequence ID" value="NZ_CP059572.1"/>
</dbReference>
<keyword evidence="8" id="KW-1185">Reference proteome</keyword>
<evidence type="ECO:0000256" key="6">
    <source>
        <dbReference type="ARBA" id="ARBA00023033"/>
    </source>
</evidence>
<dbReference type="EMBL" id="CP059572">
    <property type="protein sequence ID" value="QXJ23793.1"/>
    <property type="molecule type" value="Genomic_DNA"/>
</dbReference>
<proteinExistence type="inferred from homology"/>
<dbReference type="PANTHER" id="PTHR43872">
    <property type="entry name" value="MONOOXYGENASE, PUTATIVE (AFU_ORTHOLOGUE AFUA_8G02570)-RELATED"/>
    <property type="match status" value="1"/>
</dbReference>
<dbReference type="InterPro" id="IPR020946">
    <property type="entry name" value="Flavin_mOase-like"/>
</dbReference>
<reference evidence="7" key="1">
    <citation type="submission" date="2020-07" db="EMBL/GenBank/DDBJ databases">
        <authorList>
            <person name="Tarantini F.S."/>
            <person name="Hong K.W."/>
            <person name="Chan K.G."/>
        </authorList>
    </citation>
    <scope>NUCLEOTIDE SEQUENCE</scope>
    <source>
        <strain evidence="7">32-07</strain>
    </source>
</reference>
<dbReference type="InterPro" id="IPR036188">
    <property type="entry name" value="FAD/NAD-bd_sf"/>
</dbReference>
<dbReference type="Proteomes" id="UP001049518">
    <property type="component" value="Chromosome"/>
</dbReference>
<keyword evidence="4" id="KW-0274">FAD</keyword>
<dbReference type="Pfam" id="PF00743">
    <property type="entry name" value="FMO-like"/>
    <property type="match status" value="1"/>
</dbReference>
<dbReference type="InterPro" id="IPR051820">
    <property type="entry name" value="FAD-binding_MO"/>
</dbReference>
<comment type="similarity">
    <text evidence="2">Belongs to the FAD-binding monooxygenase family.</text>
</comment>
<evidence type="ECO:0000313" key="8">
    <source>
        <dbReference type="Proteomes" id="UP001049518"/>
    </source>
</evidence>
<evidence type="ECO:0000256" key="3">
    <source>
        <dbReference type="ARBA" id="ARBA00022630"/>
    </source>
</evidence>